<feature type="region of interest" description="Disordered" evidence="1">
    <location>
        <begin position="211"/>
        <end position="250"/>
    </location>
</feature>
<comment type="caution">
    <text evidence="2">The sequence shown here is derived from an EMBL/GenBank/DDBJ whole genome shotgun (WGS) entry which is preliminary data.</text>
</comment>
<feature type="compositionally biased region" description="Pro residues" evidence="1">
    <location>
        <begin position="32"/>
        <end position="42"/>
    </location>
</feature>
<reference evidence="2 3" key="1">
    <citation type="journal article" date="2019" name="Fungal Biol. Biotechnol.">
        <title>Draft genome sequence of fastidious pathogen Ceratobasidium theobromae, which causes vascular-streak dieback in Theobroma cacao.</title>
        <authorList>
            <person name="Ali S.S."/>
            <person name="Asman A."/>
            <person name="Shao J."/>
            <person name="Firmansyah A.P."/>
            <person name="Susilo A.W."/>
            <person name="Rosmana A."/>
            <person name="McMahon P."/>
            <person name="Junaid M."/>
            <person name="Guest D."/>
            <person name="Kheng T.Y."/>
            <person name="Meinhardt L.W."/>
            <person name="Bailey B.A."/>
        </authorList>
    </citation>
    <scope>NUCLEOTIDE SEQUENCE [LARGE SCALE GENOMIC DNA]</scope>
    <source>
        <strain evidence="2 3">CT2</strain>
    </source>
</reference>
<accession>A0A5N5QJU5</accession>
<sequence>MSSDESTTGGESILSLDNPFTPVEVTMQSAFPPTPPPPPQPAAPADEQASGSAPDPASDAHKEEYEARLATWRAESAEARTKAEAERAKWEERRAAGVVPEHETWEKVGESAMLGASEAHGRVNAQPGTSVADSRDLVAGEKSGGNGAEALASTLGYPPSAASIQTLETSDASPVNLSGAELSANEAGNTWEEVHSIGSSFPSLPEQHNASAIPLQPTYRARQAATQKKERSHHHRHSHRTPASQPIPPSVTVSVFDSSLSTRTRALALLSSFAINMFLPFVNGVMLGFGEIFARNVVGPWFGWPKPVATSVGVRAGGRRNS</sequence>
<protein>
    <submittedName>
        <fullName evidence="2">Uncharacterized protein</fullName>
    </submittedName>
</protein>
<evidence type="ECO:0000256" key="1">
    <source>
        <dbReference type="SAM" id="MobiDB-lite"/>
    </source>
</evidence>
<dbReference type="GO" id="GO:0045040">
    <property type="term" value="P:protein insertion into mitochondrial outer membrane"/>
    <property type="evidence" value="ECO:0007669"/>
    <property type="project" value="TreeGrafter"/>
</dbReference>
<evidence type="ECO:0000313" key="3">
    <source>
        <dbReference type="Proteomes" id="UP000383932"/>
    </source>
</evidence>
<name>A0A5N5QJU5_9AGAM</name>
<dbReference type="Pfam" id="PF08219">
    <property type="entry name" value="TOM13"/>
    <property type="match status" value="1"/>
</dbReference>
<dbReference type="EMBL" id="SSOP01000079">
    <property type="protein sequence ID" value="KAB5592022.1"/>
    <property type="molecule type" value="Genomic_DNA"/>
</dbReference>
<proteinExistence type="predicted"/>
<keyword evidence="3" id="KW-1185">Reference proteome</keyword>
<dbReference type="PANTHER" id="PTHR28241">
    <property type="entry name" value="MITOCHONDRIAL IMPORT PROTEIN 1"/>
    <property type="match status" value="1"/>
</dbReference>
<feature type="compositionally biased region" description="Low complexity" evidence="1">
    <location>
        <begin position="43"/>
        <end position="57"/>
    </location>
</feature>
<dbReference type="PANTHER" id="PTHR28241:SF1">
    <property type="entry name" value="MITOCHONDRIAL IMPORT PROTEIN 1"/>
    <property type="match status" value="1"/>
</dbReference>
<feature type="compositionally biased region" description="Basic and acidic residues" evidence="1">
    <location>
        <begin position="58"/>
        <end position="67"/>
    </location>
</feature>
<dbReference type="InterPro" id="IPR013262">
    <property type="entry name" value="OMP_MIM1/TOM13_mt"/>
</dbReference>
<dbReference type="GO" id="GO:0070096">
    <property type="term" value="P:mitochondrial outer membrane translocase complex assembly"/>
    <property type="evidence" value="ECO:0007669"/>
    <property type="project" value="TreeGrafter"/>
</dbReference>
<feature type="compositionally biased region" description="Basic and acidic residues" evidence="1">
    <location>
        <begin position="75"/>
        <end position="98"/>
    </location>
</feature>
<feature type="compositionally biased region" description="Polar residues" evidence="1">
    <location>
        <begin position="1"/>
        <end position="10"/>
    </location>
</feature>
<organism evidence="2 3">
    <name type="scientific">Ceratobasidium theobromae</name>
    <dbReference type="NCBI Taxonomy" id="1582974"/>
    <lineage>
        <taxon>Eukaryota</taxon>
        <taxon>Fungi</taxon>
        <taxon>Dikarya</taxon>
        <taxon>Basidiomycota</taxon>
        <taxon>Agaricomycotina</taxon>
        <taxon>Agaricomycetes</taxon>
        <taxon>Cantharellales</taxon>
        <taxon>Ceratobasidiaceae</taxon>
        <taxon>Ceratobasidium</taxon>
    </lineage>
</organism>
<dbReference type="AlphaFoldDB" id="A0A5N5QJU5"/>
<feature type="compositionally biased region" description="Basic residues" evidence="1">
    <location>
        <begin position="230"/>
        <end position="240"/>
    </location>
</feature>
<feature type="region of interest" description="Disordered" evidence="1">
    <location>
        <begin position="1"/>
        <end position="98"/>
    </location>
</feature>
<gene>
    <name evidence="2" type="ORF">CTheo_4546</name>
</gene>
<dbReference type="GO" id="GO:0005741">
    <property type="term" value="C:mitochondrial outer membrane"/>
    <property type="evidence" value="ECO:0007669"/>
    <property type="project" value="InterPro"/>
</dbReference>
<dbReference type="OrthoDB" id="5529571at2759"/>
<evidence type="ECO:0000313" key="2">
    <source>
        <dbReference type="EMBL" id="KAB5592022.1"/>
    </source>
</evidence>
<dbReference type="Proteomes" id="UP000383932">
    <property type="component" value="Unassembled WGS sequence"/>
</dbReference>